<dbReference type="InterPro" id="IPR035987">
    <property type="entry name" value="Ribosomal_uS8_sf"/>
</dbReference>
<dbReference type="GO" id="GO:0003735">
    <property type="term" value="F:structural constituent of ribosome"/>
    <property type="evidence" value="ECO:0007669"/>
    <property type="project" value="InterPro"/>
</dbReference>
<proteinExistence type="inferred from homology"/>
<dbReference type="EMBL" id="LHXW01000032">
    <property type="protein sequence ID" value="KXA99635.1"/>
    <property type="molecule type" value="Genomic_DNA"/>
</dbReference>
<dbReference type="Proteomes" id="UP000070520">
    <property type="component" value="Unassembled WGS sequence"/>
</dbReference>
<dbReference type="Pfam" id="PF00410">
    <property type="entry name" value="Ribosomal_S8"/>
    <property type="match status" value="1"/>
</dbReference>
<evidence type="ECO:0000256" key="1">
    <source>
        <dbReference type="ARBA" id="ARBA00002569"/>
    </source>
</evidence>
<dbReference type="GO" id="GO:0005840">
    <property type="term" value="C:ribosome"/>
    <property type="evidence" value="ECO:0007669"/>
    <property type="project" value="UniProtKB-KW"/>
</dbReference>
<keyword evidence="10" id="KW-1185">Reference proteome</keyword>
<dbReference type="HAMAP" id="MF_01302_A">
    <property type="entry name" value="Ribosomal_uS8_A"/>
    <property type="match status" value="1"/>
</dbReference>
<dbReference type="FunFam" id="3.30.1490.10:FF:000002">
    <property type="entry name" value="40S ribosomal protein S15a"/>
    <property type="match status" value="1"/>
</dbReference>
<dbReference type="Gene3D" id="3.30.1370.30">
    <property type="match status" value="1"/>
</dbReference>
<dbReference type="GO" id="GO:0006412">
    <property type="term" value="P:translation"/>
    <property type="evidence" value="ECO:0007669"/>
    <property type="project" value="UniProtKB-UniRule"/>
</dbReference>
<dbReference type="SUPFAM" id="SSF56047">
    <property type="entry name" value="Ribosomal protein S8"/>
    <property type="match status" value="1"/>
</dbReference>
<reference evidence="9 10" key="1">
    <citation type="journal article" date="2016" name="Sci. Rep.">
        <title>Metabolic traits of an uncultured archaeal lineage -MSBL1- from brine pools of the Red Sea.</title>
        <authorList>
            <person name="Mwirichia R."/>
            <person name="Alam I."/>
            <person name="Rashid M."/>
            <person name="Vinu M."/>
            <person name="Ba-Alawi W."/>
            <person name="Anthony Kamau A."/>
            <person name="Kamanda Ngugi D."/>
            <person name="Goker M."/>
            <person name="Klenk H.P."/>
            <person name="Bajic V."/>
            <person name="Stingl U."/>
        </authorList>
    </citation>
    <scope>NUCLEOTIDE SEQUENCE [LARGE SCALE GENOMIC DNA]</scope>
    <source>
        <strain evidence="9">SCGC-AAA261C02</strain>
    </source>
</reference>
<comment type="subunit">
    <text evidence="3 8">Part of the 30S ribosomal subunit.</text>
</comment>
<dbReference type="AlphaFoldDB" id="A0A133UZL4"/>
<evidence type="ECO:0000256" key="2">
    <source>
        <dbReference type="ARBA" id="ARBA00006471"/>
    </source>
</evidence>
<organism evidence="9 10">
    <name type="scientific">candidate division MSBL1 archaeon SCGC-AAA261C02</name>
    <dbReference type="NCBI Taxonomy" id="1698272"/>
    <lineage>
        <taxon>Archaea</taxon>
        <taxon>Methanobacteriati</taxon>
        <taxon>Methanobacteriota</taxon>
        <taxon>candidate division MSBL1</taxon>
    </lineage>
</organism>
<evidence type="ECO:0000256" key="8">
    <source>
        <dbReference type="HAMAP-Rule" id="MF_01302"/>
    </source>
</evidence>
<evidence type="ECO:0000256" key="4">
    <source>
        <dbReference type="ARBA" id="ARBA00022730"/>
    </source>
</evidence>
<keyword evidence="4 8" id="KW-0699">rRNA-binding</keyword>
<dbReference type="GO" id="GO:0019843">
    <property type="term" value="F:rRNA binding"/>
    <property type="evidence" value="ECO:0007669"/>
    <property type="project" value="UniProtKB-UniRule"/>
</dbReference>
<accession>A0A133UZL4</accession>
<dbReference type="GO" id="GO:1990904">
    <property type="term" value="C:ribonucleoprotein complex"/>
    <property type="evidence" value="ECO:0007669"/>
    <property type="project" value="UniProtKB-KW"/>
</dbReference>
<keyword evidence="5 8" id="KW-0694">RNA-binding</keyword>
<sequence length="129" mass="14624">MTKDPLADALSSIKNYEETRKRKIILDPASNMIGDMLRVMQDEDFISDFEFIDDGKSGKFRIELMGKINDCGVIKPRFSVKHDEFEKWEKRYLPAAGFGALIVSTSNGIMTHKEAQNQGIGGRLIAYVY</sequence>
<evidence type="ECO:0000313" key="9">
    <source>
        <dbReference type="EMBL" id="KXA99635.1"/>
    </source>
</evidence>
<gene>
    <name evidence="8" type="primary">rps8</name>
    <name evidence="9" type="ORF">AKJ42_02815</name>
</gene>
<dbReference type="PATRIC" id="fig|1698272.3.peg.471"/>
<dbReference type="PANTHER" id="PTHR11758">
    <property type="entry name" value="40S RIBOSOMAL PROTEIN S15A"/>
    <property type="match status" value="1"/>
</dbReference>
<protein>
    <recommendedName>
        <fullName evidence="8">Small ribosomal subunit protein uS8</fullName>
    </recommendedName>
</protein>
<dbReference type="NCBIfam" id="NF003115">
    <property type="entry name" value="PRK04034.1"/>
    <property type="match status" value="1"/>
</dbReference>
<dbReference type="Gene3D" id="3.30.1490.10">
    <property type="match status" value="1"/>
</dbReference>
<evidence type="ECO:0000256" key="5">
    <source>
        <dbReference type="ARBA" id="ARBA00022884"/>
    </source>
</evidence>
<comment type="similarity">
    <text evidence="2 8">Belongs to the universal ribosomal protein uS8 family.</text>
</comment>
<evidence type="ECO:0000313" key="10">
    <source>
        <dbReference type="Proteomes" id="UP000070520"/>
    </source>
</evidence>
<dbReference type="InterPro" id="IPR000630">
    <property type="entry name" value="Ribosomal_uS8"/>
</dbReference>
<name>A0A133UZL4_9EURY</name>
<evidence type="ECO:0000256" key="3">
    <source>
        <dbReference type="ARBA" id="ARBA00011458"/>
    </source>
</evidence>
<comment type="function">
    <text evidence="1 8">One of the primary rRNA binding proteins, it binds directly to 16S rRNA central domain where it helps coordinate assembly of the platform of the 30S subunit.</text>
</comment>
<evidence type="ECO:0000256" key="6">
    <source>
        <dbReference type="ARBA" id="ARBA00022980"/>
    </source>
</evidence>
<keyword evidence="6 8" id="KW-0689">Ribosomal protein</keyword>
<keyword evidence="7 8" id="KW-0687">Ribonucleoprotein</keyword>
<comment type="caution">
    <text evidence="9">The sequence shown here is derived from an EMBL/GenBank/DDBJ whole genome shotgun (WGS) entry which is preliminary data.</text>
</comment>
<evidence type="ECO:0000256" key="7">
    <source>
        <dbReference type="ARBA" id="ARBA00023274"/>
    </source>
</evidence>